<gene>
    <name evidence="2" type="ORF">DealDRAFT_2431</name>
</gene>
<dbReference type="AlphaFoldDB" id="C0GIX2"/>
<keyword evidence="1" id="KW-0472">Membrane</keyword>
<dbReference type="eggNOG" id="COG2720">
    <property type="taxonomic scope" value="Bacteria"/>
</dbReference>
<dbReference type="InterPro" id="IPR007391">
    <property type="entry name" value="Vancomycin_resist_VanW"/>
</dbReference>
<dbReference type="RefSeq" id="WP_008517801.1">
    <property type="nucleotide sequence ID" value="NZ_ACJM01000013.1"/>
</dbReference>
<dbReference type="EMBL" id="ACJM01000013">
    <property type="protein sequence ID" value="EEG76786.1"/>
    <property type="molecule type" value="Genomic_DNA"/>
</dbReference>
<evidence type="ECO:0000313" key="2">
    <source>
        <dbReference type="EMBL" id="EEG76786.1"/>
    </source>
</evidence>
<dbReference type="STRING" id="555088.DealDRAFT_2431"/>
<dbReference type="PANTHER" id="PTHR35788:SF1">
    <property type="entry name" value="EXPORTED PROTEIN"/>
    <property type="match status" value="1"/>
</dbReference>
<comment type="caution">
    <text evidence="2">The sequence shown here is derived from an EMBL/GenBank/DDBJ whole genome shotgun (WGS) entry which is preliminary data.</text>
</comment>
<name>C0GIX2_DETAL</name>
<accession>C0GIX2</accession>
<reference evidence="2 3" key="1">
    <citation type="submission" date="2009-02" db="EMBL/GenBank/DDBJ databases">
        <title>Sequencing of the draft genome and assembly of Dethiobacter alkaliphilus AHT 1.</title>
        <authorList>
            <consortium name="US DOE Joint Genome Institute (JGI-PGF)"/>
            <person name="Lucas S."/>
            <person name="Copeland A."/>
            <person name="Lapidus A."/>
            <person name="Glavina del Rio T."/>
            <person name="Dalin E."/>
            <person name="Tice H."/>
            <person name="Bruce D."/>
            <person name="Goodwin L."/>
            <person name="Pitluck S."/>
            <person name="Larimer F."/>
            <person name="Land M.L."/>
            <person name="Hauser L."/>
            <person name="Muyzer G."/>
        </authorList>
    </citation>
    <scope>NUCLEOTIDE SEQUENCE [LARGE SCALE GENOMIC DNA]</scope>
    <source>
        <strain evidence="2 3">AHT 1</strain>
    </source>
</reference>
<dbReference type="Proteomes" id="UP000006443">
    <property type="component" value="Unassembled WGS sequence"/>
</dbReference>
<dbReference type="InterPro" id="IPR052913">
    <property type="entry name" value="Glycopeptide_resist_protein"/>
</dbReference>
<evidence type="ECO:0000256" key="1">
    <source>
        <dbReference type="SAM" id="Phobius"/>
    </source>
</evidence>
<keyword evidence="1" id="KW-1133">Transmembrane helix</keyword>
<dbReference type="PANTHER" id="PTHR35788">
    <property type="entry name" value="EXPORTED PROTEIN-RELATED"/>
    <property type="match status" value="1"/>
</dbReference>
<protein>
    <submittedName>
        <fullName evidence="2">VanW family protein</fullName>
    </submittedName>
</protein>
<organism evidence="2 3">
    <name type="scientific">Dethiobacter alkaliphilus AHT 1</name>
    <dbReference type="NCBI Taxonomy" id="555088"/>
    <lineage>
        <taxon>Bacteria</taxon>
        <taxon>Bacillati</taxon>
        <taxon>Bacillota</taxon>
        <taxon>Dethiobacteria</taxon>
        <taxon>Dethiobacterales</taxon>
        <taxon>Dethiobacteraceae</taxon>
        <taxon>Dethiobacter</taxon>
    </lineage>
</organism>
<dbReference type="Pfam" id="PF04294">
    <property type="entry name" value="VanW"/>
    <property type="match status" value="1"/>
</dbReference>
<sequence>MINRNHTGKFSIANITVSVLILLIVVTVVFTVKLAVERYQAGVNSGVMLEAIPMEGMLEKEVLKRVQKMADAMDRAPQNARYDPNNDRIIPEVRGRQVDVYTTVRRVMEAEKGERVELAVINLEPEITSEIFKSIDQKIASFSTSGGGSAGRSDNLYVAAKYMNRTILAPGDVFSFNKVTGPRTFERGYSMAPIVGGTGIGGGVCQVATTVYNAALAADLEIIERYPHSIQVGYVRPGRDATVTDYLDFKFRNSTDKFIQIHSGAGGGHVWVQLWSQ</sequence>
<proteinExistence type="predicted"/>
<keyword evidence="3" id="KW-1185">Reference proteome</keyword>
<keyword evidence="1" id="KW-0812">Transmembrane</keyword>
<evidence type="ECO:0000313" key="3">
    <source>
        <dbReference type="Proteomes" id="UP000006443"/>
    </source>
</evidence>
<feature type="transmembrane region" description="Helical" evidence="1">
    <location>
        <begin position="12"/>
        <end position="36"/>
    </location>
</feature>